<feature type="compositionally biased region" description="Basic and acidic residues" evidence="2">
    <location>
        <begin position="1012"/>
        <end position="1027"/>
    </location>
</feature>
<feature type="compositionally biased region" description="Polar residues" evidence="2">
    <location>
        <begin position="343"/>
        <end position="355"/>
    </location>
</feature>
<organism evidence="3 4">
    <name type="scientific">Periconia macrospinosa</name>
    <dbReference type="NCBI Taxonomy" id="97972"/>
    <lineage>
        <taxon>Eukaryota</taxon>
        <taxon>Fungi</taxon>
        <taxon>Dikarya</taxon>
        <taxon>Ascomycota</taxon>
        <taxon>Pezizomycotina</taxon>
        <taxon>Dothideomycetes</taxon>
        <taxon>Pleosporomycetidae</taxon>
        <taxon>Pleosporales</taxon>
        <taxon>Massarineae</taxon>
        <taxon>Periconiaceae</taxon>
        <taxon>Periconia</taxon>
    </lineage>
</organism>
<protein>
    <submittedName>
        <fullName evidence="3">Uncharacterized protein</fullName>
    </submittedName>
</protein>
<feature type="region of interest" description="Disordered" evidence="2">
    <location>
        <begin position="317"/>
        <end position="355"/>
    </location>
</feature>
<sequence>MSTKNRWPSWSKGLWSPSEPEPCYRVGGLVPIDMTMPADDDNRAAAQVMPAGPGPVHTKVRFNFAEYLASQRVRCQNTGVNWGVCVDVVVHHASKRDPTSVVKSKSRGVASTSEHERRRRPNLTIITPSSGSNTITYQNTASTPHSAIPVQSASNLLSLFNAKLRSPIVSPTVHPGSYLLDKPLPSQPRSDSLPATPEPVELPGSILLENQGFPSPPPVSGWAPSLTMRSARSGNSLSPVARPGPPKRPQHKKSLSETSLQTSRSRPHPGPIASASSTDRSTDSRIPTCSESTIEDYKSSSDTVKAHVGLDALLRPSPLMVQGKTRRKSGEGTSKNPLYRPGASNTDANPTNSTPINQIDELKATITAQDQTISTLQAQFASLRGSHEAHVASLVAAHSAEISSLRNYTRALEEQQKQRTLHHASSNHLLFLLDTTDPPSVAREHSRASTSSASATSYRSFETALEQQTRATPRRPRDAPEMERFKRKLSATRRVQPASSRNLSRESSLQESSPAQESNEKAVETQLERVMQNLKATKASEEKYMGLLEDAERTCTEYKKKASKTEQLEKNIVALQNTVDHLEYRLELTNVEKVDLAEKLHNVQTKSSPFDVKLLSSIMDNRESVDTVFTDRSPITQNEVSEMRTALATFIDHVERLQDQIREKDTHITELNAKLARMTTNYHELVSEHQKLSLQSDIQGQLLHKTKQHEIHIEELRSMILKREAIIGERTKALEKTERQLECHKSLLEAEVRRHAALKLSGDGEDDTLPDPTSLTSKEDIDRWVDRLQAQLKAKRAKKDGEAITNSLEDTVRDLRKEIEFYVREIIYYKLDVRGYKHDIRKLKRLAGFSSRSSRSGGDVESPASPLAPTPHSPVRTHYPASVPDGEVQTSLPPILADPTSIHMPMEHPVTPAQSPEGEGNAPRAFGKNPLNFNLRRPMTPPNVNSFSENTDPGISPRSNKKLSPERRKPTPPSPNQEKFGDLATNFPLSTPASPKRHTVEMKQDTGSNEVSDGHQVREKTIPERPPRPQLGLFESPIGKGTTTAAGANAPRKDIMAEAMQQAPELPRPSNTSRPSTSCTTKREFHRANNSTPAPSNLAAKRPNTSSGFSAFSAGTTTLSHSTSCSTNRNVKTISPMLRIGVGGTMASTTPTDSPVSPTSYFPPTVSSSPPSRNASVGSNNSSKLERTFSFSSPTSASSSRSRNNAAATQTSSSSSTLRQAMNLPAKLDFMKGKGRPMKDSIGPPMLLASPFDIDRSSSTGEAAVEGAEGDIGKAV</sequence>
<dbReference type="OrthoDB" id="5431474at2759"/>
<feature type="region of interest" description="Disordered" evidence="2">
    <location>
        <begin position="849"/>
        <end position="1049"/>
    </location>
</feature>
<accession>A0A2V1DJ86</accession>
<feature type="region of interest" description="Disordered" evidence="2">
    <location>
        <begin position="1062"/>
        <end position="1105"/>
    </location>
</feature>
<keyword evidence="4" id="KW-1185">Reference proteome</keyword>
<feature type="compositionally biased region" description="Polar residues" evidence="2">
    <location>
        <begin position="227"/>
        <end position="238"/>
    </location>
</feature>
<feature type="coiled-coil region" evidence="1">
    <location>
        <begin position="654"/>
        <end position="688"/>
    </location>
</feature>
<feature type="compositionally biased region" description="Polar residues" evidence="2">
    <location>
        <begin position="497"/>
        <end position="517"/>
    </location>
</feature>
<feature type="region of interest" description="Disordered" evidence="2">
    <location>
        <begin position="439"/>
        <end position="523"/>
    </location>
</feature>
<evidence type="ECO:0000313" key="4">
    <source>
        <dbReference type="Proteomes" id="UP000244855"/>
    </source>
</evidence>
<gene>
    <name evidence="3" type="ORF">DM02DRAFT_630873</name>
</gene>
<feature type="compositionally biased region" description="Low complexity" evidence="2">
    <location>
        <begin position="448"/>
        <end position="460"/>
    </location>
</feature>
<feature type="region of interest" description="Disordered" evidence="2">
    <location>
        <begin position="179"/>
        <end position="301"/>
    </location>
</feature>
<feature type="region of interest" description="Disordered" evidence="2">
    <location>
        <begin position="1239"/>
        <end position="1276"/>
    </location>
</feature>
<feature type="coiled-coil region" evidence="1">
    <location>
        <begin position="548"/>
        <end position="585"/>
    </location>
</feature>
<name>A0A2V1DJ86_9PLEO</name>
<evidence type="ECO:0000256" key="1">
    <source>
        <dbReference type="SAM" id="Coils"/>
    </source>
</evidence>
<feature type="compositionally biased region" description="Polar residues" evidence="2">
    <location>
        <begin position="942"/>
        <end position="953"/>
    </location>
</feature>
<feature type="compositionally biased region" description="Low complexity" evidence="2">
    <location>
        <begin position="1068"/>
        <end position="1080"/>
    </location>
</feature>
<feature type="compositionally biased region" description="Low complexity" evidence="2">
    <location>
        <begin position="1148"/>
        <end position="1160"/>
    </location>
</feature>
<dbReference type="EMBL" id="KZ805430">
    <property type="protein sequence ID" value="PVH97683.1"/>
    <property type="molecule type" value="Genomic_DNA"/>
</dbReference>
<dbReference type="AlphaFoldDB" id="A0A2V1DJ86"/>
<feature type="compositionally biased region" description="Low complexity" evidence="2">
    <location>
        <begin position="1039"/>
        <end position="1048"/>
    </location>
</feature>
<feature type="compositionally biased region" description="Basic and acidic residues" evidence="2">
    <location>
        <begin position="475"/>
        <end position="484"/>
    </location>
</feature>
<reference evidence="3 4" key="1">
    <citation type="journal article" date="2018" name="Sci. Rep.">
        <title>Comparative genomics provides insights into the lifestyle and reveals functional heterogeneity of dark septate endophytic fungi.</title>
        <authorList>
            <person name="Knapp D.G."/>
            <person name="Nemeth J.B."/>
            <person name="Barry K."/>
            <person name="Hainaut M."/>
            <person name="Henrissat B."/>
            <person name="Johnson J."/>
            <person name="Kuo A."/>
            <person name="Lim J.H.P."/>
            <person name="Lipzen A."/>
            <person name="Nolan M."/>
            <person name="Ohm R.A."/>
            <person name="Tamas L."/>
            <person name="Grigoriev I.V."/>
            <person name="Spatafora J.W."/>
            <person name="Nagy L.G."/>
            <person name="Kovacs G.M."/>
        </authorList>
    </citation>
    <scope>NUCLEOTIDE SEQUENCE [LARGE SCALE GENOMIC DNA]</scope>
    <source>
        <strain evidence="3 4">DSE2036</strain>
    </source>
</reference>
<feature type="region of interest" description="Disordered" evidence="2">
    <location>
        <begin position="96"/>
        <end position="131"/>
    </location>
</feature>
<keyword evidence="1" id="KW-0175">Coiled coil</keyword>
<proteinExistence type="predicted"/>
<evidence type="ECO:0000313" key="3">
    <source>
        <dbReference type="EMBL" id="PVH97683.1"/>
    </source>
</evidence>
<feature type="region of interest" description="Disordered" evidence="2">
    <location>
        <begin position="1142"/>
        <end position="1219"/>
    </location>
</feature>
<dbReference type="Proteomes" id="UP000244855">
    <property type="component" value="Unassembled WGS sequence"/>
</dbReference>
<feature type="compositionally biased region" description="Polar residues" evidence="2">
    <location>
        <begin position="1165"/>
        <end position="1183"/>
    </location>
</feature>
<dbReference type="STRING" id="97972.A0A2V1DJ86"/>
<evidence type="ECO:0000256" key="2">
    <source>
        <dbReference type="SAM" id="MobiDB-lite"/>
    </source>
</evidence>
<feature type="compositionally biased region" description="Low complexity" evidence="2">
    <location>
        <begin position="1188"/>
        <end position="1217"/>
    </location>
</feature>